<keyword evidence="2" id="KW-1133">Transmembrane helix</keyword>
<evidence type="ECO:0000313" key="4">
    <source>
        <dbReference type="Proteomes" id="UP000799439"/>
    </source>
</evidence>
<proteinExistence type="predicted"/>
<dbReference type="Proteomes" id="UP000799439">
    <property type="component" value="Unassembled WGS sequence"/>
</dbReference>
<feature type="transmembrane region" description="Helical" evidence="2">
    <location>
        <begin position="578"/>
        <end position="598"/>
    </location>
</feature>
<dbReference type="PANTHER" id="PTHR42101:SF1">
    <property type="entry name" value="LOW TEMPERATURE REQUIREMENT A"/>
    <property type="match status" value="1"/>
</dbReference>
<feature type="transmembrane region" description="Helical" evidence="2">
    <location>
        <begin position="337"/>
        <end position="356"/>
    </location>
</feature>
<feature type="transmembrane region" description="Helical" evidence="2">
    <location>
        <begin position="173"/>
        <end position="193"/>
    </location>
</feature>
<protein>
    <recommendedName>
        <fullName evidence="5">Low temperature requirement A</fullName>
    </recommendedName>
</protein>
<feature type="transmembrane region" description="Helical" evidence="2">
    <location>
        <begin position="205"/>
        <end position="227"/>
    </location>
</feature>
<dbReference type="PANTHER" id="PTHR42101">
    <property type="entry name" value="CHROMOSOME 16, WHOLE GENOME SHOTGUN SEQUENCE"/>
    <property type="match status" value="1"/>
</dbReference>
<feature type="transmembrane region" description="Helical" evidence="2">
    <location>
        <begin position="127"/>
        <end position="145"/>
    </location>
</feature>
<dbReference type="EMBL" id="ML996083">
    <property type="protein sequence ID" value="KAF2154572.1"/>
    <property type="molecule type" value="Genomic_DNA"/>
</dbReference>
<dbReference type="InterPro" id="IPR010640">
    <property type="entry name" value="Low_temperature_requirement_A"/>
</dbReference>
<accession>A0A9P4MIR5</accession>
<sequence>MANHLPYFNDSAERQHPSEHYHKRESSFSRGRRHSPNKPEEFPEAKQIRSISPDPLFDRHTEATNIELFYDLFFVANLTVFSSVKEVNDGRTLSQYIGFFCILWFTWYQVSLYDVRFAKDTVFDRMAKVVQFGVMVGFAVCGPTFNAGEKKDNLADGLIGVIADPGLKTFKSLTLLMMVSRLALITQYLQAMWISRKVPANVFPISLIIGIYLVSAGVYGLLFIAFARGHSNAYITWYVVAFLETIICTAVSTVWRNISFKGTHLVQRMGLLTLIILGEGVMGLAHNCQNLVKAQIFSFSGSTISDIACTILLIYFLYMIYFDWIQEHHMGSIRQQIWSFLHFPLHLALVLTLSGANQFVGWRAGTSVTNKLQNEFNDLIARTANASADTATYILDTANYTCNGIVSGAYEGAHNFGQFVAYTKASTTVQKGLDVIKQAINGTDHKSIDQNSAEEGLAVVYSTAINTVFNAIGFEPPHAADHAYESILHPSPEDNPLEDAIEELDGMSKISRLIFTYFFVTIGSYVIITGIIAWIGKRDKNLTDKIRLGVRFVFGGLLAIIAFFSIHDTYENFADSPWILPTATLVLLMVAIITNAPLPKGKGYHHAKSKIDDIDQ</sequence>
<name>A0A9P4MIR5_9PEZI</name>
<dbReference type="AlphaFoldDB" id="A0A9P4MIR5"/>
<feature type="transmembrane region" description="Helical" evidence="2">
    <location>
        <begin position="233"/>
        <end position="253"/>
    </location>
</feature>
<feature type="transmembrane region" description="Helical" evidence="2">
    <location>
        <begin position="96"/>
        <end position="115"/>
    </location>
</feature>
<evidence type="ECO:0000256" key="1">
    <source>
        <dbReference type="SAM" id="MobiDB-lite"/>
    </source>
</evidence>
<dbReference type="Pfam" id="PF06772">
    <property type="entry name" value="LtrA"/>
    <property type="match status" value="1"/>
</dbReference>
<keyword evidence="4" id="KW-1185">Reference proteome</keyword>
<feature type="transmembrane region" description="Helical" evidence="2">
    <location>
        <begin position="265"/>
        <end position="284"/>
    </location>
</feature>
<evidence type="ECO:0000313" key="3">
    <source>
        <dbReference type="EMBL" id="KAF2154572.1"/>
    </source>
</evidence>
<organism evidence="3 4">
    <name type="scientific">Myriangium duriaei CBS 260.36</name>
    <dbReference type="NCBI Taxonomy" id="1168546"/>
    <lineage>
        <taxon>Eukaryota</taxon>
        <taxon>Fungi</taxon>
        <taxon>Dikarya</taxon>
        <taxon>Ascomycota</taxon>
        <taxon>Pezizomycotina</taxon>
        <taxon>Dothideomycetes</taxon>
        <taxon>Dothideomycetidae</taxon>
        <taxon>Myriangiales</taxon>
        <taxon>Myriangiaceae</taxon>
        <taxon>Myriangium</taxon>
    </lineage>
</organism>
<evidence type="ECO:0008006" key="5">
    <source>
        <dbReference type="Google" id="ProtNLM"/>
    </source>
</evidence>
<evidence type="ECO:0000256" key="2">
    <source>
        <dbReference type="SAM" id="Phobius"/>
    </source>
</evidence>
<comment type="caution">
    <text evidence="3">The sequence shown here is derived from an EMBL/GenBank/DDBJ whole genome shotgun (WGS) entry which is preliminary data.</text>
</comment>
<keyword evidence="2" id="KW-0472">Membrane</keyword>
<feature type="compositionally biased region" description="Basic and acidic residues" evidence="1">
    <location>
        <begin position="11"/>
        <end position="27"/>
    </location>
</feature>
<reference evidence="3" key="1">
    <citation type="journal article" date="2020" name="Stud. Mycol.">
        <title>101 Dothideomycetes genomes: a test case for predicting lifestyles and emergence of pathogens.</title>
        <authorList>
            <person name="Haridas S."/>
            <person name="Albert R."/>
            <person name="Binder M."/>
            <person name="Bloem J."/>
            <person name="Labutti K."/>
            <person name="Salamov A."/>
            <person name="Andreopoulos B."/>
            <person name="Baker S."/>
            <person name="Barry K."/>
            <person name="Bills G."/>
            <person name="Bluhm B."/>
            <person name="Cannon C."/>
            <person name="Castanera R."/>
            <person name="Culley D."/>
            <person name="Daum C."/>
            <person name="Ezra D."/>
            <person name="Gonzalez J."/>
            <person name="Henrissat B."/>
            <person name="Kuo A."/>
            <person name="Liang C."/>
            <person name="Lipzen A."/>
            <person name="Lutzoni F."/>
            <person name="Magnuson J."/>
            <person name="Mondo S."/>
            <person name="Nolan M."/>
            <person name="Ohm R."/>
            <person name="Pangilinan J."/>
            <person name="Park H.-J."/>
            <person name="Ramirez L."/>
            <person name="Alfaro M."/>
            <person name="Sun H."/>
            <person name="Tritt A."/>
            <person name="Yoshinaga Y."/>
            <person name="Zwiers L.-H."/>
            <person name="Turgeon B."/>
            <person name="Goodwin S."/>
            <person name="Spatafora J."/>
            <person name="Crous P."/>
            <person name="Grigoriev I."/>
        </authorList>
    </citation>
    <scope>NUCLEOTIDE SEQUENCE</scope>
    <source>
        <strain evidence="3">CBS 260.36</strain>
    </source>
</reference>
<feature type="transmembrane region" description="Helical" evidence="2">
    <location>
        <begin position="304"/>
        <end position="325"/>
    </location>
</feature>
<feature type="region of interest" description="Disordered" evidence="1">
    <location>
        <begin position="1"/>
        <end position="45"/>
    </location>
</feature>
<feature type="transmembrane region" description="Helical" evidence="2">
    <location>
        <begin position="514"/>
        <end position="536"/>
    </location>
</feature>
<keyword evidence="2" id="KW-0812">Transmembrane</keyword>
<feature type="transmembrane region" description="Helical" evidence="2">
    <location>
        <begin position="548"/>
        <end position="566"/>
    </location>
</feature>
<gene>
    <name evidence="3" type="ORF">K461DRAFT_319114</name>
</gene>
<dbReference type="OrthoDB" id="3177213at2759"/>